<accession>A0ABX9JZB4</accession>
<proteinExistence type="predicted"/>
<dbReference type="Proteomes" id="UP000256345">
    <property type="component" value="Unassembled WGS sequence"/>
</dbReference>
<sequence>MSGEDIPTGQSSYRHVYLLDYLMRMRGAMMKGLLAMYLGEMDVTRMVAFTDGYRACQSANGVEDEEYGLFRDWLRDVKHEFPTEGWAAKYLRDCDGDHERAIRKFLDFAAEFVALRERERQGS</sequence>
<evidence type="ECO:0000313" key="2">
    <source>
        <dbReference type="Proteomes" id="UP000256345"/>
    </source>
</evidence>
<dbReference type="EMBL" id="QUMU01000007">
    <property type="protein sequence ID" value="REG29898.1"/>
    <property type="molecule type" value="Genomic_DNA"/>
</dbReference>
<name>A0ABX9JZB4_9BACT</name>
<reference evidence="1 2" key="1">
    <citation type="submission" date="2018-08" db="EMBL/GenBank/DDBJ databases">
        <title>Genomic Encyclopedia of Archaeal and Bacterial Type Strains, Phase II (KMG-II): from individual species to whole genera.</title>
        <authorList>
            <person name="Goeker M."/>
        </authorList>
    </citation>
    <scope>NUCLEOTIDE SEQUENCE [LARGE SCALE GENOMIC DNA]</scope>
    <source>
        <strain evidence="1 2">DSM 2261</strain>
    </source>
</reference>
<evidence type="ECO:0000313" key="1">
    <source>
        <dbReference type="EMBL" id="REG29898.1"/>
    </source>
</evidence>
<gene>
    <name evidence="1" type="ORF">ATI61_107595</name>
</gene>
<protein>
    <submittedName>
        <fullName evidence="1">Uncharacterized protein</fullName>
    </submittedName>
</protein>
<keyword evidence="2" id="KW-1185">Reference proteome</keyword>
<organism evidence="1 2">
    <name type="scientific">Archangium gephyra</name>
    <dbReference type="NCBI Taxonomy" id="48"/>
    <lineage>
        <taxon>Bacteria</taxon>
        <taxon>Pseudomonadati</taxon>
        <taxon>Myxococcota</taxon>
        <taxon>Myxococcia</taxon>
        <taxon>Myxococcales</taxon>
        <taxon>Cystobacterineae</taxon>
        <taxon>Archangiaceae</taxon>
        <taxon>Archangium</taxon>
    </lineage>
</organism>
<dbReference type="RefSeq" id="WP_047861000.1">
    <property type="nucleotide sequence ID" value="NZ_CP011509.1"/>
</dbReference>
<comment type="caution">
    <text evidence="1">The sequence shown here is derived from an EMBL/GenBank/DDBJ whole genome shotgun (WGS) entry which is preliminary data.</text>
</comment>